<evidence type="ECO:0000256" key="3">
    <source>
        <dbReference type="SAM" id="MobiDB-lite"/>
    </source>
</evidence>
<evidence type="ECO:0000256" key="1">
    <source>
        <dbReference type="ARBA" id="ARBA00022670"/>
    </source>
</evidence>
<dbReference type="AlphaFoldDB" id="A0ABC8LGC0"/>
<organism evidence="5 6">
    <name type="scientific">Eruca vesicaria subsp. sativa</name>
    <name type="common">Garden rocket</name>
    <name type="synonym">Eruca sativa</name>
    <dbReference type="NCBI Taxonomy" id="29727"/>
    <lineage>
        <taxon>Eukaryota</taxon>
        <taxon>Viridiplantae</taxon>
        <taxon>Streptophyta</taxon>
        <taxon>Embryophyta</taxon>
        <taxon>Tracheophyta</taxon>
        <taxon>Spermatophyta</taxon>
        <taxon>Magnoliopsida</taxon>
        <taxon>eudicotyledons</taxon>
        <taxon>Gunneridae</taxon>
        <taxon>Pentapetalae</taxon>
        <taxon>rosids</taxon>
        <taxon>malvids</taxon>
        <taxon>Brassicales</taxon>
        <taxon>Brassicaceae</taxon>
        <taxon>Brassiceae</taxon>
        <taxon>Eruca</taxon>
    </lineage>
</organism>
<dbReference type="EMBL" id="CAKOAT010564042">
    <property type="protein sequence ID" value="CAH8382689.1"/>
    <property type="molecule type" value="Genomic_DNA"/>
</dbReference>
<evidence type="ECO:0000313" key="6">
    <source>
        <dbReference type="Proteomes" id="UP001642260"/>
    </source>
</evidence>
<keyword evidence="6" id="KW-1185">Reference proteome</keyword>
<feature type="region of interest" description="Disordered" evidence="3">
    <location>
        <begin position="150"/>
        <end position="208"/>
    </location>
</feature>
<dbReference type="Proteomes" id="UP001642260">
    <property type="component" value="Unassembled WGS sequence"/>
</dbReference>
<evidence type="ECO:0000256" key="2">
    <source>
        <dbReference type="ARBA" id="ARBA00022801"/>
    </source>
</evidence>
<accession>A0ABC8LGC0</accession>
<reference evidence="5 6" key="1">
    <citation type="submission" date="2022-03" db="EMBL/GenBank/DDBJ databases">
        <authorList>
            <person name="Macdonald S."/>
            <person name="Ahmed S."/>
            <person name="Newling K."/>
        </authorList>
    </citation>
    <scope>NUCLEOTIDE SEQUENCE [LARGE SCALE GENOMIC DNA]</scope>
</reference>
<feature type="region of interest" description="Disordered" evidence="3">
    <location>
        <begin position="268"/>
        <end position="301"/>
    </location>
</feature>
<dbReference type="GO" id="GO:0008233">
    <property type="term" value="F:peptidase activity"/>
    <property type="evidence" value="ECO:0007669"/>
    <property type="project" value="UniProtKB-KW"/>
</dbReference>
<feature type="compositionally biased region" description="Basic residues" evidence="3">
    <location>
        <begin position="89"/>
        <end position="98"/>
    </location>
</feature>
<dbReference type="PANTHER" id="PTHR48449">
    <property type="entry name" value="DUF1985 DOMAIN-CONTAINING PROTEIN"/>
    <property type="match status" value="1"/>
</dbReference>
<dbReference type="GO" id="GO:0006508">
    <property type="term" value="P:proteolysis"/>
    <property type="evidence" value="ECO:0007669"/>
    <property type="project" value="UniProtKB-KW"/>
</dbReference>
<evidence type="ECO:0000313" key="5">
    <source>
        <dbReference type="EMBL" id="CAH8382689.1"/>
    </source>
</evidence>
<keyword evidence="2" id="KW-0378">Hydrolase</keyword>
<comment type="caution">
    <text evidence="5">The sequence shown here is derived from an EMBL/GenBank/DDBJ whole genome shotgun (WGS) entry which is preliminary data.</text>
</comment>
<dbReference type="InterPro" id="IPR003653">
    <property type="entry name" value="Peptidase_C48_C"/>
</dbReference>
<sequence length="675" mass="76829">MDLEDCHLPQHPSINSIDIRRVEFDPDLVVTPIIPIESQAQPGWGVWDDDDKDDSVIYLEQLIADEHSFNKQMWHGGVTSEPLIQEPKKRVRVKKKSPPIKQSLKPKQPSSSNQRRISSYFTRSSVHSFTNVQLTEIVIQLSMEIKQLRREMKRRKKRSHHRQSSFHYSMLPRRKKSKTTPHKPESTPPNTDGLHNQDGGMETDEFPQTCSPVISQYEAQLHRDATADPLLSDPCIQSQSVHVSPNHNNISVHISPDHKEGIHNLTVHRSPDHKEDSGHHSPVDPQTIHHPPPDTYSYDEPPLTPVSVQPPWSELKSAIYDQSDHPNSPEINHILYHGVRIYDAVNPDPPIFDSSIPPSSPQPIFDSSIPPSSPPRNCLILSPQPTTLLTSPTKSIDSLSGFAGHAATVNAFTATASSNTPPHKEQKTEGVEPNTDEVVDLTETKDMERHVLSLEEIHLSNELSRSPLIHAIALISPLPSLKWDLFCNTIKTRSNVYHTTLSEFEFSNKFLIDLAKPQQWTTSHHMEILIYMLAGRHSTHLLREKSAFTTPLLASYIYDSWSVFGPCRKRSTFVWDERLADIVLQEGKKWMHDIHTIYTPMLWNNNLDLGLVEILDPIPALYADTRVERFMQPLFVVILNPKKWVRPRPRLKLVVCGYAQARAATILITFLRLVR</sequence>
<feature type="compositionally biased region" description="Basic and acidic residues" evidence="3">
    <location>
        <begin position="269"/>
        <end position="282"/>
    </location>
</feature>
<feature type="compositionally biased region" description="Low complexity" evidence="3">
    <location>
        <begin position="99"/>
        <end position="112"/>
    </location>
</feature>
<name>A0ABC8LGC0_ERUVS</name>
<feature type="compositionally biased region" description="Basic residues" evidence="3">
    <location>
        <begin position="172"/>
        <end position="181"/>
    </location>
</feature>
<feature type="compositionally biased region" description="Basic residues" evidence="3">
    <location>
        <begin position="151"/>
        <end position="164"/>
    </location>
</feature>
<gene>
    <name evidence="5" type="ORF">ERUC_LOCUS35172</name>
</gene>
<protein>
    <recommendedName>
        <fullName evidence="4">Ubiquitin-like protease family profile domain-containing protein</fullName>
    </recommendedName>
</protein>
<feature type="region of interest" description="Disordered" evidence="3">
    <location>
        <begin position="89"/>
        <end position="116"/>
    </location>
</feature>
<dbReference type="Pfam" id="PF02902">
    <property type="entry name" value="Peptidase_C48"/>
    <property type="match status" value="1"/>
</dbReference>
<keyword evidence="1" id="KW-0645">Protease</keyword>
<feature type="domain" description="Ubiquitin-like protease family profile" evidence="4">
    <location>
        <begin position="520"/>
        <end position="633"/>
    </location>
</feature>
<proteinExistence type="predicted"/>
<dbReference type="PANTHER" id="PTHR48449:SF1">
    <property type="entry name" value="DUF1985 DOMAIN-CONTAINING PROTEIN"/>
    <property type="match status" value="1"/>
</dbReference>
<evidence type="ECO:0000259" key="4">
    <source>
        <dbReference type="Pfam" id="PF02902"/>
    </source>
</evidence>
<feature type="region of interest" description="Disordered" evidence="3">
    <location>
        <begin position="415"/>
        <end position="434"/>
    </location>
</feature>